<dbReference type="Gene3D" id="1.10.10.10">
    <property type="entry name" value="Winged helix-like DNA-binding domain superfamily/Winged helix DNA-binding domain"/>
    <property type="match status" value="1"/>
</dbReference>
<dbReference type="RefSeq" id="WP_121152466.1">
    <property type="nucleotide sequence ID" value="NZ_CP032829.1"/>
</dbReference>
<dbReference type="PROSITE" id="PS50931">
    <property type="entry name" value="HTH_LYSR"/>
    <property type="match status" value="1"/>
</dbReference>
<proteinExistence type="inferred from homology"/>
<keyword evidence="3" id="KW-0238">DNA-binding</keyword>
<dbReference type="GO" id="GO:0032993">
    <property type="term" value="C:protein-DNA complex"/>
    <property type="evidence" value="ECO:0007669"/>
    <property type="project" value="TreeGrafter"/>
</dbReference>
<comment type="similarity">
    <text evidence="1">Belongs to the LysR transcriptional regulatory family.</text>
</comment>
<sequence length="297" mass="32564">MELRHLRYFVHVAEELHFGRAAARLGMSQPPLSQQIRLLEDQLGVVLLERTSRRVVLTEAGRLFLAEAYKTLEQADHAIDVARGVGKGELGEINVGFMPSVPFTTVVAKALSKFRASYPAVRLNLTEMSRTAQIEGLLTEKIEIAFIRNVYPPVVPEGLEAILLMAEPLVVAMLANHPLAIASSDPCIADLRNEDFILYRSDFGVGFNEHLIGLCALAGYVPKVTQEVTGPFTLLGLVSAGLGITVVTPTLGALHPDNMIFRPLDDPEAISRLWMIRRRGISKAAARFADFVLAART</sequence>
<dbReference type="KEGG" id="spha:D3Y57_07465"/>
<dbReference type="Gene3D" id="3.40.190.10">
    <property type="entry name" value="Periplasmic binding protein-like II"/>
    <property type="match status" value="2"/>
</dbReference>
<dbReference type="OrthoDB" id="9815174at2"/>
<dbReference type="InterPro" id="IPR005119">
    <property type="entry name" value="LysR_subst-bd"/>
</dbReference>
<protein>
    <submittedName>
        <fullName evidence="6">LysR family transcriptional regulator</fullName>
    </submittedName>
</protein>
<name>A0A494TJ95_SPHPE</name>
<organism evidence="6 7">
    <name type="scientific">Sphingomonas paeninsulae</name>
    <dbReference type="NCBI Taxonomy" id="2319844"/>
    <lineage>
        <taxon>Bacteria</taxon>
        <taxon>Pseudomonadati</taxon>
        <taxon>Pseudomonadota</taxon>
        <taxon>Alphaproteobacteria</taxon>
        <taxon>Sphingomonadales</taxon>
        <taxon>Sphingomonadaceae</taxon>
        <taxon>Sphingomonas</taxon>
    </lineage>
</organism>
<evidence type="ECO:0000313" key="6">
    <source>
        <dbReference type="EMBL" id="AYJ85841.1"/>
    </source>
</evidence>
<evidence type="ECO:0000256" key="3">
    <source>
        <dbReference type="ARBA" id="ARBA00023125"/>
    </source>
</evidence>
<dbReference type="Pfam" id="PF03466">
    <property type="entry name" value="LysR_substrate"/>
    <property type="match status" value="1"/>
</dbReference>
<feature type="domain" description="HTH lysR-type" evidence="5">
    <location>
        <begin position="1"/>
        <end position="58"/>
    </location>
</feature>
<dbReference type="PRINTS" id="PR00039">
    <property type="entry name" value="HTHLYSR"/>
</dbReference>
<dbReference type="SUPFAM" id="SSF53850">
    <property type="entry name" value="Periplasmic binding protein-like II"/>
    <property type="match status" value="1"/>
</dbReference>
<keyword evidence="2" id="KW-0805">Transcription regulation</keyword>
<keyword evidence="4" id="KW-0804">Transcription</keyword>
<evidence type="ECO:0000259" key="5">
    <source>
        <dbReference type="PROSITE" id="PS50931"/>
    </source>
</evidence>
<dbReference type="FunFam" id="1.10.10.10:FF:000001">
    <property type="entry name" value="LysR family transcriptional regulator"/>
    <property type="match status" value="1"/>
</dbReference>
<dbReference type="PANTHER" id="PTHR30346">
    <property type="entry name" value="TRANSCRIPTIONAL DUAL REGULATOR HCAR-RELATED"/>
    <property type="match status" value="1"/>
</dbReference>
<dbReference type="GO" id="GO:0003677">
    <property type="term" value="F:DNA binding"/>
    <property type="evidence" value="ECO:0007669"/>
    <property type="project" value="UniProtKB-KW"/>
</dbReference>
<dbReference type="Pfam" id="PF00126">
    <property type="entry name" value="HTH_1"/>
    <property type="match status" value="1"/>
</dbReference>
<keyword evidence="7" id="KW-1185">Reference proteome</keyword>
<accession>A0A494TJ95</accession>
<dbReference type="GO" id="GO:0003700">
    <property type="term" value="F:DNA-binding transcription factor activity"/>
    <property type="evidence" value="ECO:0007669"/>
    <property type="project" value="InterPro"/>
</dbReference>
<dbReference type="PANTHER" id="PTHR30346:SF17">
    <property type="entry name" value="LYSR FAMILY TRANSCRIPTIONAL REGULATOR"/>
    <property type="match status" value="1"/>
</dbReference>
<evidence type="ECO:0000313" key="7">
    <source>
        <dbReference type="Proteomes" id="UP000276254"/>
    </source>
</evidence>
<dbReference type="CDD" id="cd08414">
    <property type="entry name" value="PBP2_LTTR_aromatics_like"/>
    <property type="match status" value="1"/>
</dbReference>
<dbReference type="InterPro" id="IPR000847">
    <property type="entry name" value="LysR_HTH_N"/>
</dbReference>
<dbReference type="Proteomes" id="UP000276254">
    <property type="component" value="Chromosome"/>
</dbReference>
<dbReference type="InterPro" id="IPR036388">
    <property type="entry name" value="WH-like_DNA-bd_sf"/>
</dbReference>
<dbReference type="InterPro" id="IPR036390">
    <property type="entry name" value="WH_DNA-bd_sf"/>
</dbReference>
<dbReference type="SUPFAM" id="SSF46785">
    <property type="entry name" value="Winged helix' DNA-binding domain"/>
    <property type="match status" value="1"/>
</dbReference>
<dbReference type="EMBL" id="CP032829">
    <property type="protein sequence ID" value="AYJ85841.1"/>
    <property type="molecule type" value="Genomic_DNA"/>
</dbReference>
<dbReference type="AlphaFoldDB" id="A0A494TJ95"/>
<gene>
    <name evidence="6" type="ORF">D3Y57_07465</name>
</gene>
<evidence type="ECO:0000256" key="4">
    <source>
        <dbReference type="ARBA" id="ARBA00023163"/>
    </source>
</evidence>
<evidence type="ECO:0000256" key="1">
    <source>
        <dbReference type="ARBA" id="ARBA00009437"/>
    </source>
</evidence>
<reference evidence="6 7" key="1">
    <citation type="submission" date="2018-09" db="EMBL/GenBank/DDBJ databases">
        <title>Sphingomonas peninsula sp. nov., isolated from fildes peninsula, Antarctic soil.</title>
        <authorList>
            <person name="Yingchao G."/>
        </authorList>
    </citation>
    <scope>NUCLEOTIDE SEQUENCE [LARGE SCALE GENOMIC DNA]</scope>
    <source>
        <strain evidence="6 7">YZ-8</strain>
    </source>
</reference>
<evidence type="ECO:0000256" key="2">
    <source>
        <dbReference type="ARBA" id="ARBA00023015"/>
    </source>
</evidence>